<evidence type="ECO:0000256" key="6">
    <source>
        <dbReference type="SAM" id="MobiDB-lite"/>
    </source>
</evidence>
<feature type="compositionally biased region" description="Low complexity" evidence="6">
    <location>
        <begin position="283"/>
        <end position="293"/>
    </location>
</feature>
<feature type="region of interest" description="Disordered" evidence="6">
    <location>
        <begin position="55"/>
        <end position="134"/>
    </location>
</feature>
<feature type="compositionally biased region" description="Acidic residues" evidence="6">
    <location>
        <begin position="83"/>
        <end position="98"/>
    </location>
</feature>
<keyword evidence="2" id="KW-0677">Repeat</keyword>
<dbReference type="SUPFAM" id="SSF48452">
    <property type="entry name" value="TPR-like"/>
    <property type="match status" value="1"/>
</dbReference>
<dbReference type="InterPro" id="IPR041243">
    <property type="entry name" value="STI1/HOP_DP"/>
</dbReference>
<dbReference type="InterPro" id="IPR011990">
    <property type="entry name" value="TPR-like_helical_dom_sf"/>
</dbReference>
<sequence length="445" mass="46581">MSSSSGSPFSSAQIQQLRQFVDALKLKPEFLYDPQLGFLRDYLISLGAVLPQVQASAPTEPRGTPMDQSATPEAQPEVQPSADEPETEAEDPESEVELDMTGVIEPDEDETQPMGDPAKGELTEEDEAQFSGKRSEALAAFSEGEWSQAIDIFTEAIILNPHNAVVFAKRGACFLKLQKPQACIRDCDRAIELNPDSAPAYKNRGRAHRLLGNFLEAARDLRQACKIDFDEQTDEWLKEVTPNAKKLEDHERKKARRNEEREIKAKKERLRKAQEAREKAAKEASSGPGATGSMPGGMPGGMPGAGGAGAGGAGLPGGLGDLLNDPELMGALSDPEVATAFQDIMSNPANIMKYQNNPRIMKLIEKMAKGMGGGIPGMGGMPGGMGGMPGGMGGMPGGMGGMPGGMGGMPGGMGGFGAGAPGAEPSSGGGANATPKPPSATDDLD</sequence>
<dbReference type="Pfam" id="PF18253">
    <property type="entry name" value="HipN"/>
    <property type="match status" value="1"/>
</dbReference>
<feature type="compositionally biased region" description="Gly residues" evidence="6">
    <location>
        <begin position="294"/>
        <end position="309"/>
    </location>
</feature>
<dbReference type="SMART" id="SM00028">
    <property type="entry name" value="TPR"/>
    <property type="match status" value="3"/>
</dbReference>
<keyword evidence="3 5" id="KW-0802">TPR repeat</keyword>
<dbReference type="InterPro" id="IPR034649">
    <property type="entry name" value="Hip_N"/>
</dbReference>
<gene>
    <name evidence="8" type="ORF">TCAL_03347</name>
</gene>
<dbReference type="CDD" id="cd14438">
    <property type="entry name" value="Hip_N"/>
    <property type="match status" value="1"/>
</dbReference>
<evidence type="ECO:0000256" key="3">
    <source>
        <dbReference type="ARBA" id="ARBA00022803"/>
    </source>
</evidence>
<dbReference type="PANTHER" id="PTHR45883">
    <property type="entry name" value="HSC70-INTERACTING PROTEIN"/>
    <property type="match status" value="1"/>
</dbReference>
<dbReference type="PROSITE" id="PS50005">
    <property type="entry name" value="TPR"/>
    <property type="match status" value="1"/>
</dbReference>
<comment type="caution">
    <text evidence="8">The sequence shown here is derived from an EMBL/GenBank/DDBJ whole genome shotgun (WGS) entry which is preliminary data.</text>
</comment>
<organism evidence="8 9">
    <name type="scientific">Tigriopus californicus</name>
    <name type="common">Marine copepod</name>
    <dbReference type="NCBI Taxonomy" id="6832"/>
    <lineage>
        <taxon>Eukaryota</taxon>
        <taxon>Metazoa</taxon>
        <taxon>Ecdysozoa</taxon>
        <taxon>Arthropoda</taxon>
        <taxon>Crustacea</taxon>
        <taxon>Multicrustacea</taxon>
        <taxon>Hexanauplia</taxon>
        <taxon>Copepoda</taxon>
        <taxon>Harpacticoida</taxon>
        <taxon>Harpacticidae</taxon>
        <taxon>Tigriopus</taxon>
    </lineage>
</organism>
<dbReference type="GO" id="GO:0030544">
    <property type="term" value="F:Hsp70 protein binding"/>
    <property type="evidence" value="ECO:0007669"/>
    <property type="project" value="TreeGrafter"/>
</dbReference>
<dbReference type="Gene3D" id="6.10.250.3420">
    <property type="match status" value="1"/>
</dbReference>
<feature type="region of interest" description="Disordered" evidence="6">
    <location>
        <begin position="413"/>
        <end position="445"/>
    </location>
</feature>
<evidence type="ECO:0000313" key="9">
    <source>
        <dbReference type="Proteomes" id="UP000318571"/>
    </source>
</evidence>
<dbReference type="FunFam" id="1.25.40.10:FF:000112">
    <property type="entry name" value="FAM10 family protein"/>
    <property type="match status" value="1"/>
</dbReference>
<feature type="domain" description="STI1" evidence="7">
    <location>
        <begin position="325"/>
        <end position="364"/>
    </location>
</feature>
<dbReference type="OMA" id="HPRKYER"/>
<evidence type="ECO:0000256" key="4">
    <source>
        <dbReference type="ARBA" id="ARBA00037033"/>
    </source>
</evidence>
<dbReference type="GO" id="GO:0046983">
    <property type="term" value="F:protein dimerization activity"/>
    <property type="evidence" value="ECO:0007669"/>
    <property type="project" value="InterPro"/>
</dbReference>
<evidence type="ECO:0000256" key="5">
    <source>
        <dbReference type="PROSITE-ProRule" id="PRU00339"/>
    </source>
</evidence>
<dbReference type="AlphaFoldDB" id="A0A553P7D9"/>
<proteinExistence type="inferred from homology"/>
<dbReference type="PANTHER" id="PTHR45883:SF2">
    <property type="entry name" value="HSC70-INTERACTING PROTEIN"/>
    <property type="match status" value="1"/>
</dbReference>
<comment type="similarity">
    <text evidence="1">Belongs to the FAM10 family.</text>
</comment>
<keyword evidence="9" id="KW-1185">Reference proteome</keyword>
<dbReference type="Proteomes" id="UP000318571">
    <property type="component" value="Chromosome 3"/>
</dbReference>
<dbReference type="Gene3D" id="1.10.260.100">
    <property type="match status" value="1"/>
</dbReference>
<dbReference type="EMBL" id="VCGU01000007">
    <property type="protein sequence ID" value="TRY73595.1"/>
    <property type="molecule type" value="Genomic_DNA"/>
</dbReference>
<name>A0A553P7D9_TIGCA</name>
<dbReference type="InterPro" id="IPR006636">
    <property type="entry name" value="STI1_HS-bd"/>
</dbReference>
<evidence type="ECO:0000256" key="1">
    <source>
        <dbReference type="ARBA" id="ARBA00009015"/>
    </source>
</evidence>
<feature type="repeat" description="TPR" evidence="5">
    <location>
        <begin position="130"/>
        <end position="163"/>
    </location>
</feature>
<dbReference type="SMART" id="SM00727">
    <property type="entry name" value="STI1"/>
    <property type="match status" value="1"/>
</dbReference>
<dbReference type="OrthoDB" id="533763at2759"/>
<evidence type="ECO:0000313" key="8">
    <source>
        <dbReference type="EMBL" id="TRY73595.1"/>
    </source>
</evidence>
<feature type="region of interest" description="Disordered" evidence="6">
    <location>
        <begin position="246"/>
        <end position="309"/>
    </location>
</feature>
<evidence type="ECO:0000256" key="2">
    <source>
        <dbReference type="ARBA" id="ARBA00022737"/>
    </source>
</evidence>
<dbReference type="STRING" id="6832.A0A553P7D9"/>
<feature type="compositionally biased region" description="Basic and acidic residues" evidence="6">
    <location>
        <begin position="246"/>
        <end position="282"/>
    </location>
</feature>
<evidence type="ECO:0000259" key="7">
    <source>
        <dbReference type="SMART" id="SM00727"/>
    </source>
</evidence>
<dbReference type="InterPro" id="IPR019734">
    <property type="entry name" value="TPR_rpt"/>
</dbReference>
<dbReference type="Pfam" id="PF17830">
    <property type="entry name" value="STI1-HOP_DP"/>
    <property type="match status" value="1"/>
</dbReference>
<protein>
    <recommendedName>
        <fullName evidence="7">STI1 domain-containing protein</fullName>
    </recommendedName>
</protein>
<accession>A0A553P7D9</accession>
<comment type="function">
    <text evidence="4">One HIP oligomer binds the ATPase domains of at least two HSC70 molecules dependent on activation of the HSC70 ATPase by HSP40. Stabilizes the ADP state of HSC70 that has a high affinity for substrate protein. Through its own chaperone activity, it may contribute to the interaction of HSC70 with various target proteins.</text>
</comment>
<dbReference type="Gene3D" id="1.25.40.10">
    <property type="entry name" value="Tetratricopeptide repeat domain"/>
    <property type="match status" value="1"/>
</dbReference>
<reference evidence="8 9" key="1">
    <citation type="journal article" date="2018" name="Nat. Ecol. Evol.">
        <title>Genomic signatures of mitonuclear coevolution across populations of Tigriopus californicus.</title>
        <authorList>
            <person name="Barreto F.S."/>
            <person name="Watson E.T."/>
            <person name="Lima T.G."/>
            <person name="Willett C.S."/>
            <person name="Edmands S."/>
            <person name="Li W."/>
            <person name="Burton R.S."/>
        </authorList>
    </citation>
    <scope>NUCLEOTIDE SEQUENCE [LARGE SCALE GENOMIC DNA]</scope>
    <source>
        <strain evidence="8 9">San Diego</strain>
    </source>
</reference>